<dbReference type="EMBL" id="MLJW01008329">
    <property type="protein sequence ID" value="OIQ64206.1"/>
    <property type="molecule type" value="Genomic_DNA"/>
</dbReference>
<gene>
    <name evidence="2" type="ORF">GALL_542440</name>
</gene>
<feature type="compositionally biased region" description="Basic residues" evidence="1">
    <location>
        <begin position="84"/>
        <end position="101"/>
    </location>
</feature>
<accession>A0A1J5NZF1</accession>
<evidence type="ECO:0000256" key="1">
    <source>
        <dbReference type="SAM" id="MobiDB-lite"/>
    </source>
</evidence>
<reference evidence="2" key="1">
    <citation type="submission" date="2016-10" db="EMBL/GenBank/DDBJ databases">
        <title>Sequence of Gallionella enrichment culture.</title>
        <authorList>
            <person name="Poehlein A."/>
            <person name="Muehling M."/>
            <person name="Daniel R."/>
        </authorList>
    </citation>
    <scope>NUCLEOTIDE SEQUENCE</scope>
</reference>
<name>A0A1J5NZF1_9ZZZZ</name>
<dbReference type="AlphaFoldDB" id="A0A1J5NZF1"/>
<sequence>MASLALERWRGGGGARAHGLGQIISDPGGNTRHVAQEYKDPGRIWRQDRRGDPKGGAHALGVISGVGDGQPVRFRGPIRERPDRRRHRLAVRPGHHHHAPHRRGEGGGERAVEQDPALPGRQQLAAAEPGSRSGRQHDRLKCVAPCHGRLILSMLPRS</sequence>
<feature type="region of interest" description="Disordered" evidence="1">
    <location>
        <begin position="1"/>
        <end position="31"/>
    </location>
</feature>
<feature type="region of interest" description="Disordered" evidence="1">
    <location>
        <begin position="45"/>
        <end position="138"/>
    </location>
</feature>
<feature type="compositionally biased region" description="Basic and acidic residues" evidence="1">
    <location>
        <begin position="102"/>
        <end position="113"/>
    </location>
</feature>
<comment type="caution">
    <text evidence="2">The sequence shown here is derived from an EMBL/GenBank/DDBJ whole genome shotgun (WGS) entry which is preliminary data.</text>
</comment>
<protein>
    <submittedName>
        <fullName evidence="2">Uncharacterized protein</fullName>
    </submittedName>
</protein>
<organism evidence="2">
    <name type="scientific">mine drainage metagenome</name>
    <dbReference type="NCBI Taxonomy" id="410659"/>
    <lineage>
        <taxon>unclassified sequences</taxon>
        <taxon>metagenomes</taxon>
        <taxon>ecological metagenomes</taxon>
    </lineage>
</organism>
<proteinExistence type="predicted"/>
<evidence type="ECO:0000313" key="2">
    <source>
        <dbReference type="EMBL" id="OIQ64206.1"/>
    </source>
</evidence>
<feature type="compositionally biased region" description="Basic and acidic residues" evidence="1">
    <location>
        <begin position="45"/>
        <end position="55"/>
    </location>
</feature>